<dbReference type="PANTHER" id="PTHR10211:SF0">
    <property type="entry name" value="DEOXYRIBODIPYRIMIDINE PHOTO-LYASE"/>
    <property type="match status" value="1"/>
</dbReference>
<feature type="compositionally biased region" description="Polar residues" evidence="1">
    <location>
        <begin position="291"/>
        <end position="300"/>
    </location>
</feature>
<dbReference type="EMBL" id="VJMJ01000089">
    <property type="protein sequence ID" value="KAF0736458.1"/>
    <property type="molecule type" value="Genomic_DNA"/>
</dbReference>
<feature type="compositionally biased region" description="Polar residues" evidence="1">
    <location>
        <begin position="337"/>
        <end position="356"/>
    </location>
</feature>
<feature type="compositionally biased region" description="Low complexity" evidence="1">
    <location>
        <begin position="368"/>
        <end position="385"/>
    </location>
</feature>
<feature type="compositionally biased region" description="Polar residues" evidence="1">
    <location>
        <begin position="236"/>
        <end position="250"/>
    </location>
</feature>
<feature type="compositionally biased region" description="Low complexity" evidence="1">
    <location>
        <begin position="194"/>
        <end position="235"/>
    </location>
</feature>
<dbReference type="InterPro" id="IPR014729">
    <property type="entry name" value="Rossmann-like_a/b/a_fold"/>
</dbReference>
<dbReference type="SUPFAM" id="SSF48173">
    <property type="entry name" value="Cryptochrome/photolyase FAD-binding domain"/>
    <property type="match status" value="1"/>
</dbReference>
<dbReference type="GO" id="GO:0003904">
    <property type="term" value="F:deoxyribodipyrimidine photo-lyase activity"/>
    <property type="evidence" value="ECO:0007669"/>
    <property type="project" value="TreeGrafter"/>
</dbReference>
<name>A0A6G0X8R0_9STRA</name>
<dbReference type="InterPro" id="IPR052219">
    <property type="entry name" value="Photolyase_Class-2"/>
</dbReference>
<dbReference type="AlphaFoldDB" id="A0A6G0X8R0"/>
<dbReference type="PANTHER" id="PTHR10211">
    <property type="entry name" value="DEOXYRIBODIPYRIMIDINE PHOTOLYASE"/>
    <property type="match status" value="1"/>
</dbReference>
<keyword evidence="3" id="KW-1185">Reference proteome</keyword>
<feature type="region of interest" description="Disordered" evidence="1">
    <location>
        <begin position="96"/>
        <end position="389"/>
    </location>
</feature>
<feature type="compositionally biased region" description="Low complexity" evidence="1">
    <location>
        <begin position="251"/>
        <end position="279"/>
    </location>
</feature>
<feature type="compositionally biased region" description="Pro residues" evidence="1">
    <location>
        <begin position="111"/>
        <end position="124"/>
    </location>
</feature>
<feature type="compositionally biased region" description="Low complexity" evidence="1">
    <location>
        <begin position="301"/>
        <end position="315"/>
    </location>
</feature>
<dbReference type="Gene3D" id="1.10.579.10">
    <property type="entry name" value="DNA Cyclobutane Dipyrimidine Photolyase, subunit A, domain 3"/>
    <property type="match status" value="1"/>
</dbReference>
<evidence type="ECO:0008006" key="4">
    <source>
        <dbReference type="Google" id="ProtNLM"/>
    </source>
</evidence>
<feature type="region of interest" description="Disordered" evidence="1">
    <location>
        <begin position="425"/>
        <end position="453"/>
    </location>
</feature>
<sequence>MARKRKQAAVAPPIETRWHVQGPSGRKYIILDRRKDEITPKMWNAIEAFEDNHLAMTPSSTQVVESQAVVEYQDICPESPEASGNSAEIEQLSVQPSNEFQNDNDWCPASPESPSPLDTQPPPSMSMSATNTSSLVSSTPLSNPHSVLKETPDETQMTPDAPCTAASPFSHSDSAIDPSSTASSTPNPHSPHDSQVSPSFNSSAVSPSRLSLTSSAFNASSPSSPARRSSAPSSSLKETTQESQVAPSFTPSNASCPSSPASSHALTAPASASSELSLLYETPEVVRDAPPSQSSMAQFTSGISFSPASSSSTPRDSAKPSLPPPPSTTQVVLHATQPDSQVAPSMTSPRSPSHSMAKTPHLDTQAASSSFPTTSRSPRSSTQTSNAPSILHETQLDTQATSGLSLTATNVSAGLPSATPSVVYSNASGEMPSDAASMPLQESRQVSEEAPPPPQHLDAVQVLVSLSEDCPSIASWLRHEGDLSLPDNDSLETAFDDTTEDHVALAQRSTASSAPPPLHDHKIDAWPLSLRRRCHLTPPSSPPTSAGGGDVVLLWIQTTWRIQDNYALRAAQLLGTLQHLPVVAFCVLPEALFHDIAPLQTTNLSGMRHSVAYMRRQLHAMSIPLHGVYSRALVTPTALTDALLAFRPAAIVTDDAPYLTLPPKCSVAIYSMDSMAFVPWRHFVEQVASKADFEKIWRAAVMADESQDDDGAGDILLSAPSSAYHAMGIPPPPKQHPLPWELLDRPSRTDVSEHAAMSLVASLIAVGVSRPALQEELHGRGVTSSLPFLRHGSLSPRYFLAKLRTSSKPLYARAIEQCILPADYALHAMRRAAPMTAQSLRFFHQWLPPLTTLPPSAGVAAAYLPHQLEASRTQDAVWNDMQTHLRLTGYLHPIFTAYWCRRLFSWSPSVSAGVGMVEALVMRYSIGASPAVLVATLLALYEPPQPSIVDGADDSQPLQPVLAQLDLALKALAHSA</sequence>
<organism evidence="2 3">
    <name type="scientific">Aphanomyces euteiches</name>
    <dbReference type="NCBI Taxonomy" id="100861"/>
    <lineage>
        <taxon>Eukaryota</taxon>
        <taxon>Sar</taxon>
        <taxon>Stramenopiles</taxon>
        <taxon>Oomycota</taxon>
        <taxon>Saprolegniomycetes</taxon>
        <taxon>Saprolegniales</taxon>
        <taxon>Verrucalvaceae</taxon>
        <taxon>Aphanomyces</taxon>
    </lineage>
</organism>
<protein>
    <recommendedName>
        <fullName evidence="4">Photolyase/cryptochrome alpha/beta domain-containing protein</fullName>
    </recommendedName>
</protein>
<dbReference type="SUPFAM" id="SSF52425">
    <property type="entry name" value="Cryptochrome/photolyase, N-terminal domain"/>
    <property type="match status" value="1"/>
</dbReference>
<feature type="compositionally biased region" description="Polar residues" evidence="1">
    <location>
        <begin position="125"/>
        <end position="145"/>
    </location>
</feature>
<dbReference type="Gene3D" id="3.40.50.620">
    <property type="entry name" value="HUPs"/>
    <property type="match status" value="1"/>
</dbReference>
<accession>A0A6G0X8R0</accession>
<reference evidence="2 3" key="1">
    <citation type="submission" date="2019-07" db="EMBL/GenBank/DDBJ databases">
        <title>Genomics analysis of Aphanomyces spp. identifies a new class of oomycete effector associated with host adaptation.</title>
        <authorList>
            <person name="Gaulin E."/>
        </authorList>
    </citation>
    <scope>NUCLEOTIDE SEQUENCE [LARGE SCALE GENOMIC DNA]</scope>
    <source>
        <strain evidence="2 3">ATCC 201684</strain>
    </source>
</reference>
<evidence type="ECO:0000313" key="2">
    <source>
        <dbReference type="EMBL" id="KAF0736458.1"/>
    </source>
</evidence>
<dbReference type="VEuPathDB" id="FungiDB:AeMF1_004454"/>
<proteinExistence type="predicted"/>
<feature type="compositionally biased region" description="Polar residues" evidence="1">
    <location>
        <begin position="167"/>
        <end position="187"/>
    </location>
</feature>
<evidence type="ECO:0000256" key="1">
    <source>
        <dbReference type="SAM" id="MobiDB-lite"/>
    </source>
</evidence>
<evidence type="ECO:0000313" key="3">
    <source>
        <dbReference type="Proteomes" id="UP000481153"/>
    </source>
</evidence>
<dbReference type="Proteomes" id="UP000481153">
    <property type="component" value="Unassembled WGS sequence"/>
</dbReference>
<dbReference type="InterPro" id="IPR036155">
    <property type="entry name" value="Crypto/Photolyase_N_sf"/>
</dbReference>
<gene>
    <name evidence="2" type="ORF">Ae201684_007473</name>
</gene>
<dbReference type="InterPro" id="IPR036134">
    <property type="entry name" value="Crypto/Photolyase_FAD-like_sf"/>
</dbReference>
<dbReference type="GO" id="GO:0000719">
    <property type="term" value="P:photoreactive repair"/>
    <property type="evidence" value="ECO:0007669"/>
    <property type="project" value="TreeGrafter"/>
</dbReference>
<comment type="caution">
    <text evidence="2">The sequence shown here is derived from an EMBL/GenBank/DDBJ whole genome shotgun (WGS) entry which is preliminary data.</text>
</comment>